<accession>A0A6A5YEB4</accession>
<keyword evidence="10" id="KW-0119">Carbohydrate metabolism</keyword>
<proteinExistence type="inferred from homology"/>
<evidence type="ECO:0000259" key="17">
    <source>
        <dbReference type="Pfam" id="PF17652"/>
    </source>
</evidence>
<gene>
    <name evidence="18" type="ORF">K490DRAFT_63446</name>
</gene>
<dbReference type="GO" id="GO:0071555">
    <property type="term" value="P:cell wall organization"/>
    <property type="evidence" value="ECO:0007669"/>
    <property type="project" value="UniProtKB-KW"/>
</dbReference>
<comment type="catalytic activity">
    <reaction evidence="1">
        <text>Hydrolysis of (1-&gt;3)-beta-D-glucosidic linkages in (1-&gt;3)-beta-D-glucans.</text>
        <dbReference type="EC" id="3.2.1.39"/>
    </reaction>
</comment>
<dbReference type="Proteomes" id="UP000799776">
    <property type="component" value="Unassembled WGS sequence"/>
</dbReference>
<evidence type="ECO:0000256" key="15">
    <source>
        <dbReference type="ARBA" id="ARBA00075210"/>
    </source>
</evidence>
<comment type="similarity">
    <text evidence="3">Belongs to the glycosyl hydrolase 81 family.</text>
</comment>
<dbReference type="Gene3D" id="1.10.287.1170">
    <property type="entry name" value="glycoside hydrolase family 81 endo-[beta] glucanase"/>
    <property type="match status" value="1"/>
</dbReference>
<sequence length="715" mass="77183">MAQTMTNIFQPISGDALPSQISRRANHPAARLGITGNLSEPFETNKFYANLFLGDQSNGVWTHPYSVSWAKGSGNAQSWGLAISHIDRDQLALGNDTGHNSVQFYINPIGIQSMILSAAELGNSTALTTDSLKGFSVNANLAPITNTQPILTFPLVQGMGFVTGIYKGATPLIQSSVFFRSINGPISVGSTYKYQVVLEDGKSWLIYATPDNYFGPPRLNLTSNTAILGATGWQGTIQIAKNPAGAPGEAVYDAAAGLYAISANISGAVNGTDGSYSLSFIKGGNRAKVMLMFALPHHIQSFANGTAAGRTCVSLYTTTKGLASAIFGDAWTMAEPNLPTDMLFAPWHPVRRSVSRFSTQVASTLNAAAAAELNQDIPAQTNLDSMYFSGKALAKFAAIVYASRDLAGDAGLAAQGLARLKSALGTFVANGQMNPLVYDESWGGVVSVAGWTDPNADFGNTWYNDHHFHYGYFVYTAAVIGYLDPSWLEQGTNKAWVNMLVKDFANPVAGDEFPFSRAFDWYHGHSWAKGLFASADGKDQESTSEDAFATYGMKMWGRVIGDDSMEARGNLMLSVQARSFQNYFLMESNNTNQPASFINNKVTGILFENKADWATYFSGEWYCKEGIHMIPISSPSALIRTPAFVQQEYDTYMSGARIDEAEGGWRGILYANLALVDPVRSWQFFANASFDAAWLDGGASRTWYLAYAASLGGAA</sequence>
<keyword evidence="6" id="KW-0964">Secreted</keyword>
<evidence type="ECO:0000313" key="19">
    <source>
        <dbReference type="Proteomes" id="UP000799776"/>
    </source>
</evidence>
<dbReference type="PROSITE" id="PS52008">
    <property type="entry name" value="GH81"/>
    <property type="match status" value="1"/>
</dbReference>
<organism evidence="18 19">
    <name type="scientific">Saccharata proteae CBS 121410</name>
    <dbReference type="NCBI Taxonomy" id="1314787"/>
    <lineage>
        <taxon>Eukaryota</taxon>
        <taxon>Fungi</taxon>
        <taxon>Dikarya</taxon>
        <taxon>Ascomycota</taxon>
        <taxon>Pezizomycotina</taxon>
        <taxon>Dothideomycetes</taxon>
        <taxon>Dothideomycetes incertae sedis</taxon>
        <taxon>Botryosphaeriales</taxon>
        <taxon>Saccharataceae</taxon>
        <taxon>Saccharata</taxon>
    </lineage>
</organism>
<keyword evidence="12" id="KW-0961">Cell wall biogenesis/degradation</keyword>
<evidence type="ECO:0000313" key="18">
    <source>
        <dbReference type="EMBL" id="KAF2089310.1"/>
    </source>
</evidence>
<evidence type="ECO:0000256" key="10">
    <source>
        <dbReference type="ARBA" id="ARBA00023277"/>
    </source>
</evidence>
<evidence type="ECO:0000256" key="14">
    <source>
        <dbReference type="ARBA" id="ARBA00074614"/>
    </source>
</evidence>
<dbReference type="EMBL" id="ML978714">
    <property type="protein sequence ID" value="KAF2089310.1"/>
    <property type="molecule type" value="Genomic_DNA"/>
</dbReference>
<dbReference type="AlphaFoldDB" id="A0A6A5YEB4"/>
<keyword evidence="9" id="KW-0325">Glycoprotein</keyword>
<dbReference type="OrthoDB" id="4473401at2759"/>
<dbReference type="GO" id="GO:0000272">
    <property type="term" value="P:polysaccharide catabolic process"/>
    <property type="evidence" value="ECO:0007669"/>
    <property type="project" value="UniProtKB-KW"/>
</dbReference>
<evidence type="ECO:0000256" key="9">
    <source>
        <dbReference type="ARBA" id="ARBA00023180"/>
    </source>
</evidence>
<evidence type="ECO:0000256" key="8">
    <source>
        <dbReference type="ARBA" id="ARBA00022801"/>
    </source>
</evidence>
<dbReference type="Gene3D" id="1.20.5.420">
    <property type="entry name" value="Immunoglobulin FC, subunit C"/>
    <property type="match status" value="1"/>
</dbReference>
<evidence type="ECO:0000256" key="4">
    <source>
        <dbReference type="ARBA" id="ARBA00012780"/>
    </source>
</evidence>
<keyword evidence="19" id="KW-1185">Reference proteome</keyword>
<dbReference type="InterPro" id="IPR005200">
    <property type="entry name" value="Endo-beta-glucanase"/>
</dbReference>
<dbReference type="PANTHER" id="PTHR31983">
    <property type="entry name" value="ENDO-1,3(4)-BETA-GLUCANASE 1"/>
    <property type="match status" value="1"/>
</dbReference>
<keyword evidence="13" id="KW-0624">Polysaccharide degradation</keyword>
<dbReference type="FunFam" id="2.70.98.30:FF:000006">
    <property type="entry name" value="Endo-1,3-beta-glucanase Engl1"/>
    <property type="match status" value="1"/>
</dbReference>
<evidence type="ECO:0000256" key="5">
    <source>
        <dbReference type="ARBA" id="ARBA00022512"/>
    </source>
</evidence>
<evidence type="ECO:0000256" key="12">
    <source>
        <dbReference type="ARBA" id="ARBA00023316"/>
    </source>
</evidence>
<dbReference type="GO" id="GO:0052861">
    <property type="term" value="F:endo-1,3(4)-beta-glucanase activity"/>
    <property type="evidence" value="ECO:0007669"/>
    <property type="project" value="InterPro"/>
</dbReference>
<protein>
    <recommendedName>
        <fullName evidence="14">Glucan endo-1,3-beta-D-glucosidase 1</fullName>
        <ecNumber evidence="4">3.2.1.39</ecNumber>
    </recommendedName>
    <alternativeName>
        <fullName evidence="15">Daughter specific expression protein 4</fullName>
    </alternativeName>
</protein>
<dbReference type="FunFam" id="1.10.287.1170:FF:000001">
    <property type="entry name" value="Endo-1,3-beta-glucanase Engl1"/>
    <property type="match status" value="1"/>
</dbReference>
<dbReference type="Gene3D" id="2.70.98.30">
    <property type="entry name" value="Golgi alpha-mannosidase II, domain 4"/>
    <property type="match status" value="1"/>
</dbReference>
<evidence type="ECO:0000256" key="1">
    <source>
        <dbReference type="ARBA" id="ARBA00000382"/>
    </source>
</evidence>
<keyword evidence="11" id="KW-0326">Glycosidase</keyword>
<evidence type="ECO:0000256" key="13">
    <source>
        <dbReference type="ARBA" id="ARBA00023326"/>
    </source>
</evidence>
<evidence type="ECO:0000259" key="16">
    <source>
        <dbReference type="Pfam" id="PF03639"/>
    </source>
</evidence>
<dbReference type="GO" id="GO:0042973">
    <property type="term" value="F:glucan endo-1,3-beta-D-glucosidase activity"/>
    <property type="evidence" value="ECO:0007669"/>
    <property type="project" value="UniProtKB-EC"/>
</dbReference>
<dbReference type="Pfam" id="PF03639">
    <property type="entry name" value="Glyco_hydro_81"/>
    <property type="match status" value="1"/>
</dbReference>
<dbReference type="InterPro" id="IPR040720">
    <property type="entry name" value="GH81_C"/>
</dbReference>
<dbReference type="PANTHER" id="PTHR31983:SF0">
    <property type="entry name" value="GLUCAN ENDO-1,3-BETA-D-GLUCOSIDASE 2"/>
    <property type="match status" value="1"/>
</dbReference>
<comment type="subcellular location">
    <subcellularLocation>
        <location evidence="2">Secreted</location>
        <location evidence="2">Cell wall</location>
    </subcellularLocation>
</comment>
<evidence type="ECO:0000256" key="7">
    <source>
        <dbReference type="ARBA" id="ARBA00022729"/>
    </source>
</evidence>
<keyword evidence="8 18" id="KW-0378">Hydrolase</keyword>
<name>A0A6A5YEB4_9PEZI</name>
<evidence type="ECO:0000256" key="6">
    <source>
        <dbReference type="ARBA" id="ARBA00022525"/>
    </source>
</evidence>
<feature type="domain" description="Glycosyl hydrolase family 81 C-terminal" evidence="17">
    <location>
        <begin position="358"/>
        <end position="705"/>
    </location>
</feature>
<dbReference type="InterPro" id="IPR040451">
    <property type="entry name" value="GH81_N"/>
</dbReference>
<evidence type="ECO:0000256" key="2">
    <source>
        <dbReference type="ARBA" id="ARBA00004191"/>
    </source>
</evidence>
<keyword evidence="7" id="KW-0732">Signal</keyword>
<dbReference type="EC" id="3.2.1.39" evidence="4"/>
<dbReference type="GO" id="GO:0000920">
    <property type="term" value="P:septum digestion after cytokinesis"/>
    <property type="evidence" value="ECO:0007669"/>
    <property type="project" value="UniProtKB-ARBA"/>
</dbReference>
<feature type="domain" description="Glycosyl hydrolase family 81 N-terminal" evidence="16">
    <location>
        <begin position="27"/>
        <end position="349"/>
    </location>
</feature>
<keyword evidence="5" id="KW-0134">Cell wall</keyword>
<dbReference type="Pfam" id="PF17652">
    <property type="entry name" value="Glyco_hydro81C"/>
    <property type="match status" value="1"/>
</dbReference>
<evidence type="ECO:0000256" key="11">
    <source>
        <dbReference type="ARBA" id="ARBA00023295"/>
    </source>
</evidence>
<dbReference type="GO" id="GO:0009986">
    <property type="term" value="C:cell surface"/>
    <property type="evidence" value="ECO:0007669"/>
    <property type="project" value="TreeGrafter"/>
</dbReference>
<dbReference type="FunFam" id="1.20.5.420:FF:000008">
    <property type="entry name" value="Endo-1,3-beta-glucanase Engl1"/>
    <property type="match status" value="1"/>
</dbReference>
<reference evidence="18" key="1">
    <citation type="journal article" date="2020" name="Stud. Mycol.">
        <title>101 Dothideomycetes genomes: a test case for predicting lifestyles and emergence of pathogens.</title>
        <authorList>
            <person name="Haridas S."/>
            <person name="Albert R."/>
            <person name="Binder M."/>
            <person name="Bloem J."/>
            <person name="Labutti K."/>
            <person name="Salamov A."/>
            <person name="Andreopoulos B."/>
            <person name="Baker S."/>
            <person name="Barry K."/>
            <person name="Bills G."/>
            <person name="Bluhm B."/>
            <person name="Cannon C."/>
            <person name="Castanera R."/>
            <person name="Culley D."/>
            <person name="Daum C."/>
            <person name="Ezra D."/>
            <person name="Gonzalez J."/>
            <person name="Henrissat B."/>
            <person name="Kuo A."/>
            <person name="Liang C."/>
            <person name="Lipzen A."/>
            <person name="Lutzoni F."/>
            <person name="Magnuson J."/>
            <person name="Mondo S."/>
            <person name="Nolan M."/>
            <person name="Ohm R."/>
            <person name="Pangilinan J."/>
            <person name="Park H.-J."/>
            <person name="Ramirez L."/>
            <person name="Alfaro M."/>
            <person name="Sun H."/>
            <person name="Tritt A."/>
            <person name="Yoshinaga Y."/>
            <person name="Zwiers L.-H."/>
            <person name="Turgeon B."/>
            <person name="Goodwin S."/>
            <person name="Spatafora J."/>
            <person name="Crous P."/>
            <person name="Grigoriev I."/>
        </authorList>
    </citation>
    <scope>NUCLEOTIDE SEQUENCE</scope>
    <source>
        <strain evidence="18">CBS 121410</strain>
    </source>
</reference>
<evidence type="ECO:0000256" key="3">
    <source>
        <dbReference type="ARBA" id="ARBA00010730"/>
    </source>
</evidence>